<comment type="caution">
    <text evidence="2">The sequence shown here is derived from an EMBL/GenBank/DDBJ whole genome shotgun (WGS) entry which is preliminary data.</text>
</comment>
<sequence>MSEFSLPYLSKTKQSRLLAYASQILEAQQQMTTAKGKNIIHYTLQKKRRHESMSHYPKGDRIDRQTGAQYFYHCHREDYESMEHGHFHCFLRYKGIPAKITPTPLSDWDKNMDNPMTHIVAISMNCLGQPIRLFTVNRWVSSEIWYDAKHVSSFIKKYEMTLEDDPYWMILDQWVEGMLHLFEPQIIWLHQERDKQIARIKAEDPESNPYEDHRYEELSYIDIDLSSQVQWVLNAINQSETPAEV</sequence>
<name>A0A364LH75_9GAMM</name>
<organism evidence="2 3">
    <name type="scientific">Legionella quinlivanii</name>
    <dbReference type="NCBI Taxonomy" id="45073"/>
    <lineage>
        <taxon>Bacteria</taxon>
        <taxon>Pseudomonadati</taxon>
        <taxon>Pseudomonadota</taxon>
        <taxon>Gammaproteobacteria</taxon>
        <taxon>Legionellales</taxon>
        <taxon>Legionellaceae</taxon>
        <taxon>Legionella</taxon>
    </lineage>
</organism>
<feature type="domain" description="DUF6969" evidence="1">
    <location>
        <begin position="20"/>
        <end position="223"/>
    </location>
</feature>
<evidence type="ECO:0000259" key="1">
    <source>
        <dbReference type="Pfam" id="PF22308"/>
    </source>
</evidence>
<protein>
    <recommendedName>
        <fullName evidence="1">DUF6969 domain-containing protein</fullName>
    </recommendedName>
</protein>
<dbReference type="Proteomes" id="UP000249458">
    <property type="component" value="Unassembled WGS sequence"/>
</dbReference>
<dbReference type="RefSeq" id="WP_112220325.1">
    <property type="nucleotide sequence ID" value="NZ_MVJN01000009.1"/>
</dbReference>
<evidence type="ECO:0000313" key="3">
    <source>
        <dbReference type="Proteomes" id="UP000249458"/>
    </source>
</evidence>
<accession>A0A364LH75</accession>
<gene>
    <name evidence="2" type="ORF">B1207_12470</name>
</gene>
<evidence type="ECO:0000313" key="2">
    <source>
        <dbReference type="EMBL" id="RAP35553.1"/>
    </source>
</evidence>
<dbReference type="EMBL" id="MVJN01000009">
    <property type="protein sequence ID" value="RAP35553.1"/>
    <property type="molecule type" value="Genomic_DNA"/>
</dbReference>
<proteinExistence type="predicted"/>
<dbReference type="InterPro" id="IPR054242">
    <property type="entry name" value="DUF6969"/>
</dbReference>
<dbReference type="AlphaFoldDB" id="A0A364LH75"/>
<dbReference type="Pfam" id="PF22308">
    <property type="entry name" value="DUF6969"/>
    <property type="match status" value="1"/>
</dbReference>
<reference evidence="2 3" key="1">
    <citation type="submission" date="2017-02" db="EMBL/GenBank/DDBJ databases">
        <title>Legionella quilivanii strain from human: case report and whole genome sequencing analysis.</title>
        <authorList>
            <person name="Lalancette C."/>
            <person name="Leduc J.-M."/>
            <person name="Levesque S."/>
            <person name="Fournier E."/>
            <person name="Saoud J."/>
            <person name="Faucher S.P."/>
            <person name="Bernard K."/>
            <person name="Martineau C."/>
            <person name="Longtin J."/>
        </authorList>
    </citation>
    <scope>NUCLEOTIDE SEQUENCE [LARGE SCALE GENOMIC DNA]</scope>
    <source>
        <strain evidence="2 3">ID143958</strain>
    </source>
</reference>